<evidence type="ECO:0000313" key="2">
    <source>
        <dbReference type="EMBL" id="CAK9170360.1"/>
    </source>
</evidence>
<dbReference type="CDD" id="cd20710">
    <property type="entry name" value="NOT1_connector"/>
    <property type="match status" value="1"/>
</dbReference>
<reference evidence="2 3" key="1">
    <citation type="submission" date="2024-02" db="EMBL/GenBank/DDBJ databases">
        <authorList>
            <person name="Vignale AGUSTIN F."/>
            <person name="Sosa J E."/>
            <person name="Modenutti C."/>
        </authorList>
    </citation>
    <scope>NUCLEOTIDE SEQUENCE [LARGE SCALE GENOMIC DNA]</scope>
</reference>
<protein>
    <recommendedName>
        <fullName evidence="1">CCR4-NOT transcription complex subunit 1-like NOT1 connector domain-containing protein</fullName>
    </recommendedName>
</protein>
<gene>
    <name evidence="2" type="ORF">ILEXP_LOCUS39842</name>
</gene>
<sequence length="175" mass="18904">MLKRRVGGTIVIYFDEGRKFDKDITVGLISSELLNLAEYNVHMAKLLDVGRNKAASEFSISLIQSLVINDSRAISKLHNLVDALAKLAPGPGSPESLQQLVEIARNPTASAAALSGITVGKEDTNAQSRNEKATGQSLAGWEDYDIADLFEPDPAGFEQLVNFVAQMMQLVTTIS</sequence>
<dbReference type="Pfam" id="PF25097">
    <property type="entry name" value="ARM_Cnot1"/>
    <property type="match status" value="1"/>
</dbReference>
<dbReference type="Proteomes" id="UP001642360">
    <property type="component" value="Unassembled WGS sequence"/>
</dbReference>
<dbReference type="PANTHER" id="PTHR13162">
    <property type="entry name" value="CCR4-NOT TRANSCRIPTION COMPLEX"/>
    <property type="match status" value="1"/>
</dbReference>
<feature type="domain" description="CCR4-NOT transcription complex subunit 1-like NOT1 connector" evidence="1">
    <location>
        <begin position="10"/>
        <end position="106"/>
    </location>
</feature>
<dbReference type="InterPro" id="IPR040398">
    <property type="entry name" value="Not1"/>
</dbReference>
<keyword evidence="3" id="KW-1185">Reference proteome</keyword>
<organism evidence="2 3">
    <name type="scientific">Ilex paraguariensis</name>
    <name type="common">yerba mate</name>
    <dbReference type="NCBI Taxonomy" id="185542"/>
    <lineage>
        <taxon>Eukaryota</taxon>
        <taxon>Viridiplantae</taxon>
        <taxon>Streptophyta</taxon>
        <taxon>Embryophyta</taxon>
        <taxon>Tracheophyta</taxon>
        <taxon>Spermatophyta</taxon>
        <taxon>Magnoliopsida</taxon>
        <taxon>eudicotyledons</taxon>
        <taxon>Gunneridae</taxon>
        <taxon>Pentapetalae</taxon>
        <taxon>asterids</taxon>
        <taxon>campanulids</taxon>
        <taxon>Aquifoliales</taxon>
        <taxon>Aquifoliaceae</taxon>
        <taxon>Ilex</taxon>
    </lineage>
</organism>
<accession>A0ABC8TLM6</accession>
<dbReference type="EMBL" id="CAUOFW020005483">
    <property type="protein sequence ID" value="CAK9170360.1"/>
    <property type="molecule type" value="Genomic_DNA"/>
</dbReference>
<evidence type="ECO:0000313" key="3">
    <source>
        <dbReference type="Proteomes" id="UP001642360"/>
    </source>
</evidence>
<evidence type="ECO:0000259" key="1">
    <source>
        <dbReference type="Pfam" id="PF25097"/>
    </source>
</evidence>
<dbReference type="AlphaFoldDB" id="A0ABC8TLM6"/>
<dbReference type="InterPro" id="IPR055454">
    <property type="entry name" value="CNOT1-like_NOT1_connector"/>
</dbReference>
<proteinExistence type="predicted"/>
<name>A0ABC8TLM6_9AQUA</name>
<dbReference type="PANTHER" id="PTHR13162:SF8">
    <property type="entry name" value="CCR4-NOT TRANSCRIPTION COMPLEX SUBUNIT 1"/>
    <property type="match status" value="1"/>
</dbReference>
<comment type="caution">
    <text evidence="2">The sequence shown here is derived from an EMBL/GenBank/DDBJ whole genome shotgun (WGS) entry which is preliminary data.</text>
</comment>